<feature type="repeat" description="TPR" evidence="3">
    <location>
        <begin position="300"/>
        <end position="333"/>
    </location>
</feature>
<dbReference type="Gene3D" id="1.25.40.10">
    <property type="entry name" value="Tetratricopeptide repeat domain"/>
    <property type="match status" value="4"/>
</dbReference>
<dbReference type="SUPFAM" id="SSF48452">
    <property type="entry name" value="TPR-like"/>
    <property type="match status" value="2"/>
</dbReference>
<dbReference type="InterPro" id="IPR013105">
    <property type="entry name" value="TPR_2"/>
</dbReference>
<accession>E3GYI3</accession>
<evidence type="ECO:0000313" key="5">
    <source>
        <dbReference type="Proteomes" id="UP000002315"/>
    </source>
</evidence>
<proteinExistence type="predicted"/>
<protein>
    <submittedName>
        <fullName evidence="4">TPR repeat-containing protein</fullName>
    </submittedName>
</protein>
<evidence type="ECO:0000256" key="1">
    <source>
        <dbReference type="ARBA" id="ARBA00022737"/>
    </source>
</evidence>
<dbReference type="Pfam" id="PF00515">
    <property type="entry name" value="TPR_1"/>
    <property type="match status" value="1"/>
</dbReference>
<evidence type="ECO:0000256" key="3">
    <source>
        <dbReference type="PROSITE-ProRule" id="PRU00339"/>
    </source>
</evidence>
<keyword evidence="5" id="KW-1185">Reference proteome</keyword>
<dbReference type="HOGENOM" id="CLU_701336_0_0_2"/>
<dbReference type="SMART" id="SM00028">
    <property type="entry name" value="TPR"/>
    <property type="match status" value="7"/>
</dbReference>
<dbReference type="InterPro" id="IPR050498">
    <property type="entry name" value="Ycf3"/>
</dbReference>
<reference evidence="4 5" key="1">
    <citation type="journal article" date="2010" name="Stand. Genomic Sci.">
        <title>Complete genome sequence of Methanothermus fervidus type strain (V24S).</title>
        <authorList>
            <person name="Anderson I."/>
            <person name="Djao O.D."/>
            <person name="Misra M."/>
            <person name="Chertkov O."/>
            <person name="Nolan M."/>
            <person name="Lucas S."/>
            <person name="Lapidus A."/>
            <person name="Del Rio T.G."/>
            <person name="Tice H."/>
            <person name="Cheng J.F."/>
            <person name="Tapia R."/>
            <person name="Han C."/>
            <person name="Goodwin L."/>
            <person name="Pitluck S."/>
            <person name="Liolios K."/>
            <person name="Ivanova N."/>
            <person name="Mavromatis K."/>
            <person name="Mikhailova N."/>
            <person name="Pati A."/>
            <person name="Brambilla E."/>
            <person name="Chen A."/>
            <person name="Palaniappan K."/>
            <person name="Land M."/>
            <person name="Hauser L."/>
            <person name="Chang Y.J."/>
            <person name="Jeffries C.D."/>
            <person name="Sikorski J."/>
            <person name="Spring S."/>
            <person name="Rohde M."/>
            <person name="Eichinger K."/>
            <person name="Huber H."/>
            <person name="Wirth R."/>
            <person name="Goker M."/>
            <person name="Detter J.C."/>
            <person name="Woyke T."/>
            <person name="Bristow J."/>
            <person name="Eisen J.A."/>
            <person name="Markowitz V."/>
            <person name="Hugenholtz P."/>
            <person name="Klenk H.P."/>
            <person name="Kyrpides N.C."/>
        </authorList>
    </citation>
    <scope>NUCLEOTIDE SEQUENCE [LARGE SCALE GENOMIC DNA]</scope>
    <source>
        <strain evidence="5">ATCC 43054 / DSM 2088 / JCM 10308 / V24 S</strain>
    </source>
</reference>
<dbReference type="Pfam" id="PF13181">
    <property type="entry name" value="TPR_8"/>
    <property type="match status" value="2"/>
</dbReference>
<name>E3GYI3_METFV</name>
<dbReference type="STRING" id="523846.Mfer_0565"/>
<dbReference type="InterPro" id="IPR019734">
    <property type="entry name" value="TPR_rpt"/>
</dbReference>
<dbReference type="PANTHER" id="PTHR44858">
    <property type="entry name" value="TETRATRICOPEPTIDE REPEAT PROTEIN 6"/>
    <property type="match status" value="1"/>
</dbReference>
<dbReference type="PANTHER" id="PTHR44858:SF1">
    <property type="entry name" value="UDP-N-ACETYLGLUCOSAMINE--PEPTIDE N-ACETYLGLUCOSAMINYLTRANSFERASE SPINDLY-RELATED"/>
    <property type="match status" value="1"/>
</dbReference>
<dbReference type="Proteomes" id="UP000002315">
    <property type="component" value="Chromosome"/>
</dbReference>
<evidence type="ECO:0000313" key="4">
    <source>
        <dbReference type="EMBL" id="ADP77365.1"/>
    </source>
</evidence>
<dbReference type="KEGG" id="mfv:Mfer_0565"/>
<feature type="repeat" description="TPR" evidence="3">
    <location>
        <begin position="221"/>
        <end position="254"/>
    </location>
</feature>
<dbReference type="InterPro" id="IPR011990">
    <property type="entry name" value="TPR-like_helical_dom_sf"/>
</dbReference>
<feature type="repeat" description="TPR" evidence="3">
    <location>
        <begin position="256"/>
        <end position="289"/>
    </location>
</feature>
<organism evidence="4 5">
    <name type="scientific">Methanothermus fervidus (strain ATCC 43054 / DSM 2088 / JCM 10308 / V24 S)</name>
    <dbReference type="NCBI Taxonomy" id="523846"/>
    <lineage>
        <taxon>Archaea</taxon>
        <taxon>Methanobacteriati</taxon>
        <taxon>Methanobacteriota</taxon>
        <taxon>Methanomada group</taxon>
        <taxon>Methanobacteria</taxon>
        <taxon>Methanobacteriales</taxon>
        <taxon>Methanothermaceae</taxon>
        <taxon>Methanothermus</taxon>
    </lineage>
</organism>
<evidence type="ECO:0000256" key="2">
    <source>
        <dbReference type="ARBA" id="ARBA00022803"/>
    </source>
</evidence>
<dbReference type="Pfam" id="PF07719">
    <property type="entry name" value="TPR_2"/>
    <property type="match status" value="1"/>
</dbReference>
<dbReference type="EMBL" id="CP002278">
    <property type="protein sequence ID" value="ADP77365.1"/>
    <property type="molecule type" value="Genomic_DNA"/>
</dbReference>
<dbReference type="PROSITE" id="PS50005">
    <property type="entry name" value="TPR"/>
    <property type="match status" value="3"/>
</dbReference>
<gene>
    <name evidence="4" type="ordered locus">Mfer_0565</name>
</gene>
<sequence>MCVPISVSTQKLEGEDYYNKGISLYNVGKDRFDPEGVSKLKMALKAFNKAIKDNPYVPEFYYMRGITLLQFIHFYFRPFTNEQENMFLKSLTDFKKSLTLNNQFYIAYSGMGNAHDRYGLFDDAIEYYNKSLLHEDEIKEKNGKEALASIYFSRGRAYHRTLKSRCIQDYEKSLKYYELWQTKMHLATAYLQAGMLKKAIKMSDKAVNAVMSKEYQAPWDYRALQTRGKCHILLHDYDKAIDDLHRALDIAPFQDPDLLLLLGEAYRKKGNSEKATNNFKKCIEKSAELLKHPHQMKPKYTVYNTRGLAYMNLGLYDNAVDDFKSAAKLAPEYYPHAHTHYKTESLKNLALTYMLLGNKQKARKVFDKAKTIAEYQELEFTLRELNELSSNFS</sequence>
<keyword evidence="2 3" id="KW-0802">TPR repeat</keyword>
<dbReference type="AlphaFoldDB" id="E3GYI3"/>
<dbReference type="OrthoDB" id="115601at2157"/>
<keyword evidence="1" id="KW-0677">Repeat</keyword>